<feature type="transmembrane region" description="Helical" evidence="1">
    <location>
        <begin position="156"/>
        <end position="176"/>
    </location>
</feature>
<dbReference type="STRING" id="273678.RS84_02368"/>
<feature type="transmembrane region" description="Helical" evidence="1">
    <location>
        <begin position="42"/>
        <end position="59"/>
    </location>
</feature>
<evidence type="ECO:0008006" key="4">
    <source>
        <dbReference type="Google" id="ProtNLM"/>
    </source>
</evidence>
<dbReference type="EMBL" id="JYJB01000009">
    <property type="protein sequence ID" value="KJL47570.1"/>
    <property type="molecule type" value="Genomic_DNA"/>
</dbReference>
<dbReference type="InterPro" id="IPR043128">
    <property type="entry name" value="Rev_trsase/Diguanyl_cyclase"/>
</dbReference>
<gene>
    <name evidence="2" type="ORF">RS84_02368</name>
</gene>
<feature type="transmembrane region" description="Helical" evidence="1">
    <location>
        <begin position="97"/>
        <end position="117"/>
    </location>
</feature>
<sequence>MTGAALAPLNIDVTTSMVAVVTALAVLVFGLATLAKPSRATVAWGVAYAIGIFGAYLWLGGYQLDDPVMRAGASATLFSFEPLVWWGLRAFARRRPISWPVIAFMVLGPVLLLTTAGSPIYQIAFRVLFLVASIFAALVVYELIRLRNVPRDITMPLLLASAMFVLLAVTAAVSAVTVRGLTAEQQMGILRGTNSTGAIVLSACAAFTLILLVRTDADAASRAHDDAERLRRRLARAHARGEEDWSVLAVHLDDPVDLRDALTIGTFAELIARHRAGIEKSLPASADIHVVDDTTTVIVINAGDEAVAHHIRDMLSRISSVDDEAAAGPRLSASVGWAPASALGFDYDVLLAAAGLAALDARARGGDRWARADRPAPASPANLEA</sequence>
<keyword evidence="1" id="KW-0472">Membrane</keyword>
<keyword evidence="3" id="KW-1185">Reference proteome</keyword>
<name>A0A0M2HRL8_9MICO</name>
<feature type="transmembrane region" description="Helical" evidence="1">
    <location>
        <begin position="196"/>
        <end position="213"/>
    </location>
</feature>
<reference evidence="2 3" key="1">
    <citation type="submission" date="2015-02" db="EMBL/GenBank/DDBJ databases">
        <title>Draft genome sequences of ten Microbacterium spp. with emphasis on heavy metal contaminated environments.</title>
        <authorList>
            <person name="Corretto E."/>
        </authorList>
    </citation>
    <scope>NUCLEOTIDE SEQUENCE [LARGE SCALE GENOMIC DNA]</scope>
    <source>
        <strain evidence="2 3">SA35</strain>
    </source>
</reference>
<keyword evidence="1" id="KW-1133">Transmembrane helix</keyword>
<evidence type="ECO:0000313" key="2">
    <source>
        <dbReference type="EMBL" id="KJL47570.1"/>
    </source>
</evidence>
<evidence type="ECO:0000313" key="3">
    <source>
        <dbReference type="Proteomes" id="UP000033900"/>
    </source>
</evidence>
<organism evidence="2 3">
    <name type="scientific">Microbacterium hydrocarbonoxydans</name>
    <dbReference type="NCBI Taxonomy" id="273678"/>
    <lineage>
        <taxon>Bacteria</taxon>
        <taxon>Bacillati</taxon>
        <taxon>Actinomycetota</taxon>
        <taxon>Actinomycetes</taxon>
        <taxon>Micrococcales</taxon>
        <taxon>Microbacteriaceae</taxon>
        <taxon>Microbacterium</taxon>
    </lineage>
</organism>
<accession>A0A0M2HRL8</accession>
<dbReference type="Proteomes" id="UP000033900">
    <property type="component" value="Unassembled WGS sequence"/>
</dbReference>
<proteinExistence type="predicted"/>
<protein>
    <recommendedName>
        <fullName evidence="4">GGDEF domain-containing protein</fullName>
    </recommendedName>
</protein>
<keyword evidence="1" id="KW-0812">Transmembrane</keyword>
<dbReference type="RefSeq" id="WP_045257941.1">
    <property type="nucleotide sequence ID" value="NZ_JYJB01000009.1"/>
</dbReference>
<comment type="caution">
    <text evidence="2">The sequence shown here is derived from an EMBL/GenBank/DDBJ whole genome shotgun (WGS) entry which is preliminary data.</text>
</comment>
<dbReference type="AlphaFoldDB" id="A0A0M2HRL8"/>
<evidence type="ECO:0000256" key="1">
    <source>
        <dbReference type="SAM" id="Phobius"/>
    </source>
</evidence>
<dbReference type="OrthoDB" id="5082312at2"/>
<feature type="transmembrane region" description="Helical" evidence="1">
    <location>
        <begin position="123"/>
        <end position="144"/>
    </location>
</feature>
<dbReference type="Gene3D" id="3.30.70.270">
    <property type="match status" value="1"/>
</dbReference>
<feature type="transmembrane region" description="Helical" evidence="1">
    <location>
        <begin position="16"/>
        <end position="35"/>
    </location>
</feature>
<dbReference type="PATRIC" id="fig|273678.4.peg.2369"/>